<comment type="similarity">
    <text evidence="1">In the N-terminal section; belongs to the PINc/VapC protein family.</text>
</comment>
<keyword evidence="2" id="KW-0694">RNA-binding</keyword>
<comment type="caution">
    <text evidence="7">The sequence shown here is derived from an EMBL/GenBank/DDBJ whole genome shotgun (WGS) entry which is preliminary data.</text>
</comment>
<dbReference type="InterPro" id="IPR004087">
    <property type="entry name" value="KH_dom"/>
</dbReference>
<dbReference type="InterPro" id="IPR029060">
    <property type="entry name" value="PIN-like_dom_sf"/>
</dbReference>
<dbReference type="SMART" id="SM00670">
    <property type="entry name" value="PINc"/>
    <property type="match status" value="1"/>
</dbReference>
<dbReference type="InterPro" id="IPR001482">
    <property type="entry name" value="T2SS/T4SS_dom"/>
</dbReference>
<dbReference type="SMART" id="SM00382">
    <property type="entry name" value="AAA"/>
    <property type="match status" value="1"/>
</dbReference>
<accession>A0A8J7W6Y9</accession>
<evidence type="ECO:0000313" key="8">
    <source>
        <dbReference type="Proteomes" id="UP000730161"/>
    </source>
</evidence>
<feature type="domain" description="K Homology" evidence="4">
    <location>
        <begin position="503"/>
        <end position="627"/>
    </location>
</feature>
<organism evidence="7 8">
    <name type="scientific">Methanocalculus chunghsingensis</name>
    <dbReference type="NCBI Taxonomy" id="156457"/>
    <lineage>
        <taxon>Archaea</taxon>
        <taxon>Methanobacteriati</taxon>
        <taxon>Methanobacteriota</taxon>
        <taxon>Stenosarchaea group</taxon>
        <taxon>Methanomicrobia</taxon>
        <taxon>Methanomicrobiales</taxon>
        <taxon>Methanocalculaceae</taxon>
        <taxon>Methanocalculus</taxon>
    </lineage>
</organism>
<reference evidence="7" key="1">
    <citation type="submission" date="2014-12" db="EMBL/GenBank/DDBJ databases">
        <authorList>
            <person name="Huang H.-H."/>
            <person name="Chen S.-C."/>
            <person name="Lai M.-C."/>
        </authorList>
    </citation>
    <scope>NUCLEOTIDE SEQUENCE</scope>
    <source>
        <strain evidence="7">K1F9705b</strain>
    </source>
</reference>
<dbReference type="Pfam" id="PF01850">
    <property type="entry name" value="PIN"/>
    <property type="match status" value="1"/>
</dbReference>
<dbReference type="EMBL" id="JWHL01000003">
    <property type="protein sequence ID" value="MBR1368678.1"/>
    <property type="molecule type" value="Genomic_DNA"/>
</dbReference>
<dbReference type="InterPro" id="IPR027417">
    <property type="entry name" value="P-loop_NTPase"/>
</dbReference>
<dbReference type="RefSeq" id="WP_211530308.1">
    <property type="nucleotide sequence ID" value="NZ_JWHL01000003.1"/>
</dbReference>
<dbReference type="PANTHER" id="PTHR11603:SF147">
    <property type="entry name" value="MEMBRANE PROTEIN"/>
    <property type="match status" value="1"/>
</dbReference>
<dbReference type="InterPro" id="IPR036612">
    <property type="entry name" value="KH_dom_type_1_sf"/>
</dbReference>
<dbReference type="PANTHER" id="PTHR11603">
    <property type="entry name" value="AAA FAMILY ATPASE"/>
    <property type="match status" value="1"/>
</dbReference>
<dbReference type="CDD" id="cd09878">
    <property type="entry name" value="PIN_VapC_VirB11L-ATPase-like"/>
    <property type="match status" value="1"/>
</dbReference>
<dbReference type="SUPFAM" id="SSF88723">
    <property type="entry name" value="PIN domain-like"/>
    <property type="match status" value="1"/>
</dbReference>
<feature type="domain" description="PIN" evidence="6">
    <location>
        <begin position="1"/>
        <end position="115"/>
    </location>
</feature>
<feature type="region of interest" description="Disordered" evidence="3">
    <location>
        <begin position="454"/>
        <end position="474"/>
    </location>
</feature>
<evidence type="ECO:0000313" key="7">
    <source>
        <dbReference type="EMBL" id="MBR1368678.1"/>
    </source>
</evidence>
<proteinExistence type="inferred from homology"/>
<evidence type="ECO:0000256" key="3">
    <source>
        <dbReference type="SAM" id="MobiDB-lite"/>
    </source>
</evidence>
<dbReference type="OrthoDB" id="7146at2157"/>
<keyword evidence="8" id="KW-1185">Reference proteome</keyword>
<protein>
    <submittedName>
        <fullName evidence="7">ATPase</fullName>
    </submittedName>
</protein>
<dbReference type="SUPFAM" id="SSF54814">
    <property type="entry name" value="Prokaryotic type KH domain (KH-domain type II)"/>
    <property type="match status" value="1"/>
</dbReference>
<dbReference type="Gene3D" id="3.30.1370.10">
    <property type="entry name" value="K Homology domain, type 1"/>
    <property type="match status" value="1"/>
</dbReference>
<dbReference type="InterPro" id="IPR002716">
    <property type="entry name" value="PIN_dom"/>
</dbReference>
<dbReference type="Gene3D" id="3.40.50.1010">
    <property type="entry name" value="5'-nuclease"/>
    <property type="match status" value="1"/>
</dbReference>
<dbReference type="InterPro" id="IPR052041">
    <property type="entry name" value="Nucleic_acid_metab_PIN/TRAM"/>
</dbReference>
<dbReference type="Proteomes" id="UP000730161">
    <property type="component" value="Unassembled WGS sequence"/>
</dbReference>
<evidence type="ECO:0000256" key="2">
    <source>
        <dbReference type="PROSITE-ProRule" id="PRU00117"/>
    </source>
</evidence>
<gene>
    <name evidence="7" type="ORF">RJ53_03815</name>
</gene>
<dbReference type="InterPro" id="IPR009019">
    <property type="entry name" value="KH_sf_prok-type"/>
</dbReference>
<dbReference type="SMART" id="SM00322">
    <property type="entry name" value="KH"/>
    <property type="match status" value="1"/>
</dbReference>
<dbReference type="Pfam" id="PF00437">
    <property type="entry name" value="T2SSE"/>
    <property type="match status" value="1"/>
</dbReference>
<dbReference type="SUPFAM" id="SSF52540">
    <property type="entry name" value="P-loop containing nucleoside triphosphate hydrolases"/>
    <property type="match status" value="1"/>
</dbReference>
<dbReference type="Gene3D" id="3.40.50.300">
    <property type="entry name" value="P-loop containing nucleotide triphosphate hydrolases"/>
    <property type="match status" value="1"/>
</dbReference>
<name>A0A8J7W6Y9_9EURY</name>
<dbReference type="AlphaFoldDB" id="A0A8J7W6Y9"/>
<feature type="domain" description="AAA+ ATPase" evidence="5">
    <location>
        <begin position="259"/>
        <end position="411"/>
    </location>
</feature>
<dbReference type="NCBIfam" id="NF010335">
    <property type="entry name" value="PRK13764.1"/>
    <property type="match status" value="1"/>
</dbReference>
<dbReference type="PROSITE" id="PS50084">
    <property type="entry name" value="KH_TYPE_1"/>
    <property type="match status" value="1"/>
</dbReference>
<dbReference type="GO" id="GO:0003723">
    <property type="term" value="F:RNA binding"/>
    <property type="evidence" value="ECO:0007669"/>
    <property type="project" value="UniProtKB-UniRule"/>
</dbReference>
<sequence length="637" mass="70600">MKLVPDTSVVIDGRITTMIHNGECKNPTIIIPEAVFAELEAQANHGREIGFSGLTEIQELCRMRDEGLLELKFVGERPRLDQVKLSSGGEIDAMIRNAAIEYDATFVTSDVVQAEVARARGLEVIYLKPQQENFTPLLIDNFFDENTIAVYLKERVSPYAKKGRLKEMRLVPIRDAPMSEYELRRLAQEILERAKRDPDGFIEIEKRGVTVVQIGSLRISITRRPFSDGMEISAVRPIAHVSLDDYDRAEEIKQGLVSDRCGTLIIGPPGSGKSTLAQSIAIFLADRDFVVKTMEAPRDLQVPDHITQYTSLEGSMEATADLLMLVRPDFVVFDEIRKAEDFSIFADLQLSGIGMVGVIHAQRVQDAVQRLIGRIDYCLLPQVISSIIFVSDGEIEQVFTIDFSIDRPTGLTDLGVEMPPSPLVTISNSADGTPVVEIFRFSGETIVISAGPTNSEEPALEEPENNIAPSQPQIPPHWKVIEKEIQKEIGRFTEGFVDVRMISDTKATVFIDDQDIPAAIGKGGKNISGIVNKVGVGIDIRSRSELGHADEDIVEEMPLKSASSERSIQIRTDKKQLALLCPEHGGKIVDVFSGKEYLFTGTVEESGEILLARNNSIAQEMIRRFEEGEDIKVRPVD</sequence>
<dbReference type="InterPro" id="IPR003593">
    <property type="entry name" value="AAA+_ATPase"/>
</dbReference>
<evidence type="ECO:0000259" key="6">
    <source>
        <dbReference type="SMART" id="SM00670"/>
    </source>
</evidence>
<evidence type="ECO:0000259" key="4">
    <source>
        <dbReference type="SMART" id="SM00322"/>
    </source>
</evidence>
<evidence type="ECO:0000256" key="1">
    <source>
        <dbReference type="ARBA" id="ARBA00046345"/>
    </source>
</evidence>
<evidence type="ECO:0000259" key="5">
    <source>
        <dbReference type="SMART" id="SM00382"/>
    </source>
</evidence>